<gene>
    <name evidence="2" type="ORF">JET18_14080</name>
</gene>
<dbReference type="RefSeq" id="WP_202092062.1">
    <property type="nucleotide sequence ID" value="NZ_JAELVM010000002.1"/>
</dbReference>
<proteinExistence type="predicted"/>
<protein>
    <submittedName>
        <fullName evidence="2">Glycosyltransferase</fullName>
    </submittedName>
</protein>
<dbReference type="CDD" id="cd03811">
    <property type="entry name" value="GT4_GT28_WabH-like"/>
    <property type="match status" value="1"/>
</dbReference>
<dbReference type="EMBL" id="JAELVM010000002">
    <property type="protein sequence ID" value="MBL1221978.1"/>
    <property type="molecule type" value="Genomic_DNA"/>
</dbReference>
<dbReference type="SUPFAM" id="SSF53756">
    <property type="entry name" value="UDP-Glycosyltransferase/glycogen phosphorylase"/>
    <property type="match status" value="1"/>
</dbReference>
<dbReference type="PANTHER" id="PTHR12526">
    <property type="entry name" value="GLYCOSYLTRANSFERASE"/>
    <property type="match status" value="1"/>
</dbReference>
<evidence type="ECO:0000313" key="3">
    <source>
        <dbReference type="Proteomes" id="UP000661696"/>
    </source>
</evidence>
<feature type="domain" description="Glycosyl transferase family 1" evidence="1">
    <location>
        <begin position="203"/>
        <end position="360"/>
    </location>
</feature>
<organism evidence="2 3">
    <name type="scientific">Chryseobacterium endalhagicum</name>
    <dbReference type="NCBI Taxonomy" id="2797638"/>
    <lineage>
        <taxon>Bacteria</taxon>
        <taxon>Pseudomonadati</taxon>
        <taxon>Bacteroidota</taxon>
        <taxon>Flavobacteriia</taxon>
        <taxon>Flavobacteriales</taxon>
        <taxon>Weeksellaceae</taxon>
        <taxon>Chryseobacterium group</taxon>
        <taxon>Chryseobacterium</taxon>
    </lineage>
</organism>
<dbReference type="Gene3D" id="3.40.50.2000">
    <property type="entry name" value="Glycogen Phosphorylase B"/>
    <property type="match status" value="2"/>
</dbReference>
<dbReference type="Proteomes" id="UP000661696">
    <property type="component" value="Unassembled WGS sequence"/>
</dbReference>
<dbReference type="PANTHER" id="PTHR12526:SF630">
    <property type="entry name" value="GLYCOSYLTRANSFERASE"/>
    <property type="match status" value="1"/>
</dbReference>
<dbReference type="Pfam" id="PF00534">
    <property type="entry name" value="Glycos_transf_1"/>
    <property type="match status" value="1"/>
</dbReference>
<sequence length="394" mass="45541">MSTQNKKIKVLFRHRFMEMGGVEKVVLSMVNNLNPEKFDITVCLNLNQGELRNEFPKHVKKLYLADGKEDFSKNPLIHKLQLIRRKIKLSRMLKDHKISDRILGNKKFDIEIAPSYSTFSSVINSSNPASKKIGWFHSEINVPKLQPLVPDILKSFPQFDHMIYCSAKIKDMMHQYYPELKYPEESVVINAIPIEEIKLKAEEKIEPFPEGPVFVSVGRLHDRKGYHKLIDAHKKLIDEGFHHTVIVVGSGEEMQNLTEQIRVNNVQNTFILSGNRMNPYPYIKNADYFILSSQSEAWPLVIAEALILQKPIIATDTGDVGIMIKDRETGYLINYDTNEMYAAMKTFLTDPELVAKIRKNLETIEEQFDNQKIFNAVEEIIEDLHRQNQNKENA</sequence>
<evidence type="ECO:0000313" key="2">
    <source>
        <dbReference type="EMBL" id="MBL1221978.1"/>
    </source>
</evidence>
<reference evidence="2 3" key="1">
    <citation type="submission" date="2020-12" db="EMBL/GenBank/DDBJ databases">
        <title>Chryseobacterium endoalhailicus sp. nov., isolated from seed of leguminous plant.</title>
        <authorList>
            <person name="Zhang X."/>
        </authorList>
    </citation>
    <scope>NUCLEOTIDE SEQUENCE [LARGE SCALE GENOMIC DNA]</scope>
    <source>
        <strain evidence="2 3">L7</strain>
    </source>
</reference>
<accession>A0ABS1QHA1</accession>
<name>A0ABS1QHA1_9FLAO</name>
<comment type="caution">
    <text evidence="2">The sequence shown here is derived from an EMBL/GenBank/DDBJ whole genome shotgun (WGS) entry which is preliminary data.</text>
</comment>
<keyword evidence="3" id="KW-1185">Reference proteome</keyword>
<dbReference type="InterPro" id="IPR001296">
    <property type="entry name" value="Glyco_trans_1"/>
</dbReference>
<evidence type="ECO:0000259" key="1">
    <source>
        <dbReference type="Pfam" id="PF00534"/>
    </source>
</evidence>